<evidence type="ECO:0000313" key="2">
    <source>
        <dbReference type="EMBL" id="RPH29641.1"/>
    </source>
</evidence>
<dbReference type="EMBL" id="RPOH01000017">
    <property type="protein sequence ID" value="RPH29641.1"/>
    <property type="molecule type" value="Genomic_DNA"/>
</dbReference>
<evidence type="ECO:0000313" key="3">
    <source>
        <dbReference type="Proteomes" id="UP000268615"/>
    </source>
</evidence>
<dbReference type="OrthoDB" id="6623233at2"/>
<reference evidence="2 3" key="1">
    <citation type="submission" date="2018-11" db="EMBL/GenBank/DDBJ databases">
        <title>Draft genome sequence of Buttiauxella warmboldiae CCUG 35512.</title>
        <authorList>
            <person name="Salva-Serra F."/>
            <person name="Marathe N."/>
            <person name="Moore E."/>
            <person name="Svensson L."/>
            <person name="Engstrom-Jakobsson H."/>
        </authorList>
    </citation>
    <scope>NUCLEOTIDE SEQUENCE [LARGE SCALE GENOMIC DNA]</scope>
    <source>
        <strain evidence="2 3">CCUG 35512</strain>
    </source>
</reference>
<name>A0A3N5DR14_9ENTR</name>
<keyword evidence="1" id="KW-0812">Transmembrane</keyword>
<comment type="caution">
    <text evidence="2">The sequence shown here is derived from an EMBL/GenBank/DDBJ whole genome shotgun (WGS) entry which is preliminary data.</text>
</comment>
<organism evidence="2 3">
    <name type="scientific">Buttiauxella warmboldiae</name>
    <dbReference type="NCBI Taxonomy" id="82993"/>
    <lineage>
        <taxon>Bacteria</taxon>
        <taxon>Pseudomonadati</taxon>
        <taxon>Pseudomonadota</taxon>
        <taxon>Gammaproteobacteria</taxon>
        <taxon>Enterobacterales</taxon>
        <taxon>Enterobacteriaceae</taxon>
        <taxon>Buttiauxella</taxon>
    </lineage>
</organism>
<gene>
    <name evidence="2" type="ORF">EHN07_05420</name>
</gene>
<feature type="transmembrane region" description="Helical" evidence="1">
    <location>
        <begin position="12"/>
        <end position="32"/>
    </location>
</feature>
<sequence length="167" mass="19232">MPQEKIRKKTIINRLLSIILIIVVVLLIYVIYKSIGQDHTKYRLSCKADIRIENQNLVFRGVFSYKKNPSQGVAKVNGFVTTTDGKEFTVRRTIFFTQTDFGNNPVWTSNKIIISNRENIPAETLEKIIPQFYLKHASVTDINVTLINKNTILIAKHNIPYLYCSND</sequence>
<keyword evidence="3" id="KW-1185">Reference proteome</keyword>
<dbReference type="AlphaFoldDB" id="A0A3N5DR14"/>
<protein>
    <recommendedName>
        <fullName evidence="4">FidL</fullName>
    </recommendedName>
</protein>
<accession>A0A3N5DR14</accession>
<dbReference type="RefSeq" id="WP_124023163.1">
    <property type="nucleotide sequence ID" value="NZ_RPOH01000017.1"/>
</dbReference>
<proteinExistence type="predicted"/>
<evidence type="ECO:0008006" key="4">
    <source>
        <dbReference type="Google" id="ProtNLM"/>
    </source>
</evidence>
<keyword evidence="1" id="KW-1133">Transmembrane helix</keyword>
<evidence type="ECO:0000256" key="1">
    <source>
        <dbReference type="SAM" id="Phobius"/>
    </source>
</evidence>
<dbReference type="Proteomes" id="UP000268615">
    <property type="component" value="Unassembled WGS sequence"/>
</dbReference>
<keyword evidence="1" id="KW-0472">Membrane</keyword>